<organism evidence="3 5">
    <name type="scientific">Rhizophagus clarus</name>
    <dbReference type="NCBI Taxonomy" id="94130"/>
    <lineage>
        <taxon>Eukaryota</taxon>
        <taxon>Fungi</taxon>
        <taxon>Fungi incertae sedis</taxon>
        <taxon>Mucoromycota</taxon>
        <taxon>Glomeromycotina</taxon>
        <taxon>Glomeromycetes</taxon>
        <taxon>Glomerales</taxon>
        <taxon>Glomeraceae</taxon>
        <taxon>Rhizophagus</taxon>
    </lineage>
</organism>
<feature type="region of interest" description="Disordered" evidence="1">
    <location>
        <begin position="1"/>
        <end position="60"/>
    </location>
</feature>
<dbReference type="GO" id="GO:0003688">
    <property type="term" value="F:DNA replication origin binding"/>
    <property type="evidence" value="ECO:0007669"/>
    <property type="project" value="InterPro"/>
</dbReference>
<accession>A0A2Z6R1K5</accession>
<evidence type="ECO:0000313" key="5">
    <source>
        <dbReference type="Proteomes" id="UP000247702"/>
    </source>
</evidence>
<dbReference type="Pfam" id="PF02399">
    <property type="entry name" value="Herpes_ori_bp"/>
    <property type="match status" value="1"/>
</dbReference>
<protein>
    <recommendedName>
        <fullName evidence="2">Replication origin-binding protein domain-containing protein</fullName>
    </recommendedName>
</protein>
<dbReference type="InterPro" id="IPR003450">
    <property type="entry name" value="Replication_origin-bd"/>
</dbReference>
<reference evidence="3 5" key="1">
    <citation type="submission" date="2017-11" db="EMBL/GenBank/DDBJ databases">
        <title>The genome of Rhizophagus clarus HR1 reveals common genetic basis of auxotrophy among arbuscular mycorrhizal fungi.</title>
        <authorList>
            <person name="Kobayashi Y."/>
        </authorList>
    </citation>
    <scope>NUCLEOTIDE SEQUENCE [LARGE SCALE GENOMIC DNA]</scope>
    <source>
        <strain evidence="3 5">HR1</strain>
    </source>
</reference>
<evidence type="ECO:0000256" key="1">
    <source>
        <dbReference type="SAM" id="MobiDB-lite"/>
    </source>
</evidence>
<dbReference type="Proteomes" id="UP000247702">
    <property type="component" value="Unassembled WGS sequence"/>
</dbReference>
<dbReference type="EMBL" id="BEXD01001868">
    <property type="protein sequence ID" value="GBB96090.1"/>
    <property type="molecule type" value="Genomic_DNA"/>
</dbReference>
<comment type="caution">
    <text evidence="3">The sequence shown here is derived from an EMBL/GenBank/DDBJ whole genome shotgun (WGS) entry which is preliminary data.</text>
</comment>
<feature type="compositionally biased region" description="Polar residues" evidence="1">
    <location>
        <begin position="1"/>
        <end position="12"/>
    </location>
</feature>
<feature type="domain" description="Replication origin-binding protein" evidence="2">
    <location>
        <begin position="514"/>
        <end position="657"/>
    </location>
</feature>
<dbReference type="OrthoDB" id="2373574at2759"/>
<dbReference type="Proteomes" id="UP000615446">
    <property type="component" value="Unassembled WGS sequence"/>
</dbReference>
<sequence length="1196" mass="137252">MHTPTISDQNRGTGPLAYYNSAGPDEYLSDSSSCTDNRSDLGSDDYNDYESNYESDNEEATCASTNITTTKSFQYSLRQEKFNVKFSPKDLLNAIREILLSPPRDMSNEKGSLEFLPIYSFLFPNEKGSSLYNAYDRNEVEDKLVIKIDQNGDHAPKFSVADDISEVYGLPGIHECINGQKPLRAVIDIDASQEDMETTGVKAQEVFFRICLSFIRALYRILDCSWEDILNGLVIATSSDSSKCSYHILYAPALLIDHHKLKAFTELVYTITGEKFGKFIDRKLPGQNFNLRFINSAKKGRVKRILQFSLDNGWNELDHVRVQPPPSLGLEVRPRMLSIEKNNNPLRISVGQDILRKYAELVLQKHSSYLRDWTIEEKDSENFVYFNQKAPRGCSLCKRIHDKNQRWFGRVCASSGRFIVKCFRQNSDEPGDVFECDPSIAEKIQKENKNSLQVSHKVRGPGFPKAFVKMPSWVKYNEALTATEIYKERYVRSLPIEGDIYVGSPWEMGKTYVLEHLTIPDNVNLLVLSTRHSYSNAVTTRLNLKSYCDINGNINLPDHKRVVCQIESLHRITNNCKCNKKCKCPPSQYDLWLDEIVSIIAQAQSHLAGQSIEKLYKLIQDARRIVVMDNDLTDLNIEWIKALRKNIPFSIIHNTFQPQKGKKFCLAPNKEAVLAELWDWAKQISSLPFENRKSASLVCHLRKDVQGIVRALKTDFPELRIKEYHGKSDPVEKAHDFSNVEESWSDVDLVAYTSTLKIGVSCTNPKFERAFCLFNSYVETNAGTNQMLFRMRCIKDYICHIEQRSSNVPITEKGLFQWLLNAKRECLPRELQNRGIFPDIDSIIRNKDVPTVRLWVAYMLEKFRSRRLFSWRMVDFLRKAGMVISIIEPIPKPDENVVSLSQAVKANSSIVKVEEISNISNATIVDHETAEFLENKPKKTLEEMRSLDRHHIVECYEISPESLTEEFILKYGNYNHMKWFRAYKQLRDAGTNNETAVEAITRKDYRDDKLTIATRAERHRICLELLRICTPARDIDDRTRYKADDVKAHIDSPESISYFQGLVPKMARVFDNTDASRSAKKSGLKTIRAKLGLLNSALYATYGLKFKAINKKLTHYHLVGSFDSGIIPKLPSYQTGEEVYWDNGEDVRYAYSKLTPDELLLEKESKTSFGPCKQNIMQVTEDMVLEGPIQDLFDMC</sequence>
<feature type="compositionally biased region" description="Acidic residues" evidence="1">
    <location>
        <begin position="42"/>
        <end position="59"/>
    </location>
</feature>
<dbReference type="AlphaFoldDB" id="A0A2Z6R1K5"/>
<dbReference type="STRING" id="94130.A0A2Z6R1K5"/>
<reference evidence="4" key="2">
    <citation type="submission" date="2019-10" db="EMBL/GenBank/DDBJ databases">
        <title>Conservation and host-specific expression of non-tandemly repeated heterogenous ribosome RNA gene in arbuscular mycorrhizal fungi.</title>
        <authorList>
            <person name="Maeda T."/>
            <person name="Kobayashi Y."/>
            <person name="Nakagawa T."/>
            <person name="Ezawa T."/>
            <person name="Yamaguchi K."/>
            <person name="Bino T."/>
            <person name="Nishimoto Y."/>
            <person name="Shigenobu S."/>
            <person name="Kawaguchi M."/>
        </authorList>
    </citation>
    <scope>NUCLEOTIDE SEQUENCE</scope>
    <source>
        <strain evidence="4">HR1</strain>
    </source>
</reference>
<dbReference type="GO" id="GO:0006260">
    <property type="term" value="P:DNA replication"/>
    <property type="evidence" value="ECO:0007669"/>
    <property type="project" value="InterPro"/>
</dbReference>
<evidence type="ECO:0000313" key="3">
    <source>
        <dbReference type="EMBL" id="GBB96090.1"/>
    </source>
</evidence>
<evidence type="ECO:0000259" key="2">
    <source>
        <dbReference type="Pfam" id="PF02399"/>
    </source>
</evidence>
<dbReference type="GO" id="GO:0005524">
    <property type="term" value="F:ATP binding"/>
    <property type="evidence" value="ECO:0007669"/>
    <property type="project" value="InterPro"/>
</dbReference>
<keyword evidence="5" id="KW-1185">Reference proteome</keyword>
<evidence type="ECO:0000313" key="4">
    <source>
        <dbReference type="EMBL" id="GES86465.1"/>
    </source>
</evidence>
<gene>
    <name evidence="4" type="ORF">RCL2_001352000</name>
    <name evidence="3" type="ORF">RclHR1_02680024</name>
</gene>
<name>A0A2Z6R1K5_9GLOM</name>
<proteinExistence type="predicted"/>
<dbReference type="EMBL" id="BLAL01000160">
    <property type="protein sequence ID" value="GES86465.1"/>
    <property type="molecule type" value="Genomic_DNA"/>
</dbReference>